<dbReference type="KEGG" id="ial:IALB_2191"/>
<dbReference type="InterPro" id="IPR002195">
    <property type="entry name" value="Dihydroorotase_CS"/>
</dbReference>
<reference evidence="8 9" key="1">
    <citation type="journal article" date="2012" name="Front. Microbiol.">
        <title>Complete genome of Ignavibacterium album, a metabolically versatile, flagellated, facultative anaerobe from the phylum Chlorobi.</title>
        <authorList>
            <person name="Liu Z."/>
            <person name="Frigaard N.-U."/>
            <person name="Vogl K."/>
            <person name="Iino T."/>
            <person name="Ohkuma M."/>
            <person name="Overmann J."/>
            <person name="Bryant D.A."/>
        </authorList>
    </citation>
    <scope>NUCLEOTIDE SEQUENCE [LARGE SCALE GENOMIC DNA]</scope>
    <source>
        <strain evidence="9">DSM 19864 / JCM 16511 / NBRC 101810 / Mat9-16</strain>
    </source>
</reference>
<evidence type="ECO:0000256" key="3">
    <source>
        <dbReference type="ARBA" id="ARBA00022723"/>
    </source>
</evidence>
<feature type="binding site" evidence="6">
    <location>
        <position position="63"/>
    </location>
    <ligand>
        <name>Zn(2+)</name>
        <dbReference type="ChEBI" id="CHEBI:29105"/>
        <label>1</label>
    </ligand>
</feature>
<dbReference type="EMBL" id="CP003418">
    <property type="protein sequence ID" value="AFH49896.1"/>
    <property type="molecule type" value="Genomic_DNA"/>
</dbReference>
<feature type="binding site" evidence="6">
    <location>
        <position position="154"/>
    </location>
    <ligand>
        <name>Zn(2+)</name>
        <dbReference type="ChEBI" id="CHEBI:29105"/>
        <label>1</label>
    </ligand>
</feature>
<feature type="binding site" evidence="6">
    <location>
        <position position="279"/>
    </location>
    <ligand>
        <name>substrate</name>
    </ligand>
</feature>
<evidence type="ECO:0000256" key="6">
    <source>
        <dbReference type="HAMAP-Rule" id="MF_00220"/>
    </source>
</evidence>
<dbReference type="InterPro" id="IPR050138">
    <property type="entry name" value="DHOase/Allantoinase_Hydrolase"/>
</dbReference>
<evidence type="ECO:0000259" key="7">
    <source>
        <dbReference type="Pfam" id="PF12890"/>
    </source>
</evidence>
<keyword evidence="3 6" id="KW-0479">Metal-binding</keyword>
<dbReference type="HAMAP" id="MF_00220_B">
    <property type="entry name" value="PyrC_classI_B"/>
    <property type="match status" value="1"/>
</dbReference>
<evidence type="ECO:0000256" key="2">
    <source>
        <dbReference type="ARBA" id="ARBA00010286"/>
    </source>
</evidence>
<dbReference type="PROSITE" id="PS00483">
    <property type="entry name" value="DIHYDROOROTASE_2"/>
    <property type="match status" value="1"/>
</dbReference>
<dbReference type="InterPro" id="IPR011059">
    <property type="entry name" value="Metal-dep_hydrolase_composite"/>
</dbReference>
<feature type="binding site" evidence="6">
    <location>
        <position position="306"/>
    </location>
    <ligand>
        <name>Zn(2+)</name>
        <dbReference type="ChEBI" id="CHEBI:29105"/>
        <label>1</label>
    </ligand>
</feature>
<dbReference type="EC" id="3.5.2.3" evidence="6"/>
<dbReference type="STRING" id="945713.IALB_2191"/>
<comment type="pathway">
    <text evidence="6">Pyrimidine metabolism; UMP biosynthesis via de novo pathway; (S)-dihydroorotate from bicarbonate: step 3/3.</text>
</comment>
<dbReference type="GO" id="GO:0044205">
    <property type="term" value="P:'de novo' UMP biosynthetic process"/>
    <property type="evidence" value="ECO:0007669"/>
    <property type="project" value="UniProtKB-UniRule"/>
</dbReference>
<dbReference type="GO" id="GO:0008270">
    <property type="term" value="F:zinc ion binding"/>
    <property type="evidence" value="ECO:0007669"/>
    <property type="project" value="UniProtKB-UniRule"/>
</dbReference>
<dbReference type="NCBIfam" id="TIGR00857">
    <property type="entry name" value="pyrC_multi"/>
    <property type="match status" value="1"/>
</dbReference>
<dbReference type="Proteomes" id="UP000007394">
    <property type="component" value="Chromosome"/>
</dbReference>
<dbReference type="PATRIC" id="fig|945713.3.peg.2199"/>
<sequence>MKLLLKNASVINPAQNLNEKEFDILIEDGIIQQTGKNLQINSDDVKTIDLSGKIISPGFIDIHVHLREPGREDEETVETGCNAAANGGFTAVACMPNTEPAIDSAEVIEFIKKQASNHLVDVYPVAAASLGRKGEVLSPMAELKDAGAVGFSDDGVAIKSSSLLKRALEYSLMFDLPIIEHCEDESLSGGAMNESINSTMLGLPAIPNVAEDLIVMRDILMAEYTGGSVHIAHISSANAVNMVREAKNRGIKVTAEVTPHHFTLTDDAVKTYDTNAKMNPPLRTRKDVEAIIEGLKDGTIDTIASDHAPHSIEEKEMEFEYAPNGIVGLETSVGLAFTELLHKKVLNLEDLILKYAINPRKILRLQIPLIQKGNLANLTILDTDIVWTVDKTKFLSKSKNTPFHKRLLTGKAIGVINNRKMFFSGKFTAI</sequence>
<comment type="caution">
    <text evidence="6">Lacks conserved residue(s) required for the propagation of feature annotation.</text>
</comment>
<feature type="binding site" evidence="6">
    <location>
        <position position="181"/>
    </location>
    <ligand>
        <name>Zn(2+)</name>
        <dbReference type="ChEBI" id="CHEBI:29105"/>
        <label>2</label>
    </ligand>
</feature>
<feature type="binding site" evidence="6">
    <location>
        <begin position="65"/>
        <end position="67"/>
    </location>
    <ligand>
        <name>substrate</name>
    </ligand>
</feature>
<dbReference type="Pfam" id="PF12890">
    <property type="entry name" value="DHOase"/>
    <property type="match status" value="1"/>
</dbReference>
<feature type="binding site" evidence="6">
    <location>
        <position position="65"/>
    </location>
    <ligand>
        <name>Zn(2+)</name>
        <dbReference type="ChEBI" id="CHEBI:29105"/>
        <label>1</label>
    </ligand>
</feature>
<dbReference type="InterPro" id="IPR032466">
    <property type="entry name" value="Metal_Hydrolase"/>
</dbReference>
<evidence type="ECO:0000313" key="8">
    <source>
        <dbReference type="EMBL" id="AFH49896.1"/>
    </source>
</evidence>
<keyword evidence="5 6" id="KW-0665">Pyrimidine biosynthesis</keyword>
<evidence type="ECO:0000256" key="5">
    <source>
        <dbReference type="ARBA" id="ARBA00022975"/>
    </source>
</evidence>
<dbReference type="AlphaFoldDB" id="I0ALN9"/>
<dbReference type="UniPathway" id="UPA00070">
    <property type="reaction ID" value="UER00117"/>
</dbReference>
<dbReference type="OrthoDB" id="9765462at2"/>
<feature type="domain" description="Dihydroorotase catalytic" evidence="7">
    <location>
        <begin position="52"/>
        <end position="237"/>
    </location>
</feature>
<feature type="binding site" evidence="6">
    <location>
        <position position="154"/>
    </location>
    <ligand>
        <name>Zn(2+)</name>
        <dbReference type="ChEBI" id="CHEBI:29105"/>
        <label>2</label>
    </ligand>
</feature>
<proteinExistence type="inferred from homology"/>
<feature type="binding site" evidence="6">
    <location>
        <position position="97"/>
    </location>
    <ligand>
        <name>substrate</name>
    </ligand>
</feature>
<dbReference type="GO" id="GO:0005737">
    <property type="term" value="C:cytoplasm"/>
    <property type="evidence" value="ECO:0007669"/>
    <property type="project" value="TreeGrafter"/>
</dbReference>
<name>I0ALN9_IGNAJ</name>
<dbReference type="SUPFAM" id="SSF51338">
    <property type="entry name" value="Composite domain of metallo-dependent hydrolases"/>
    <property type="match status" value="1"/>
</dbReference>
<comment type="function">
    <text evidence="1 6">Catalyzes the reversible cyclization of carbamoyl aspartate to dihydroorotate.</text>
</comment>
<evidence type="ECO:0000313" key="9">
    <source>
        <dbReference type="Proteomes" id="UP000007394"/>
    </source>
</evidence>
<dbReference type="CDD" id="cd01317">
    <property type="entry name" value="DHOase_IIa"/>
    <property type="match status" value="1"/>
</dbReference>
<keyword evidence="6" id="KW-0862">Zinc</keyword>
<accession>I0ALN9</accession>
<dbReference type="PROSITE" id="PS00482">
    <property type="entry name" value="DIHYDROOROTASE_1"/>
    <property type="match status" value="1"/>
</dbReference>
<feature type="binding site" evidence="6">
    <location>
        <position position="233"/>
    </location>
    <ligand>
        <name>Zn(2+)</name>
        <dbReference type="ChEBI" id="CHEBI:29105"/>
        <label>2</label>
    </ligand>
</feature>
<comment type="cofactor">
    <cofactor evidence="6">
        <name>Zn(2+)</name>
        <dbReference type="ChEBI" id="CHEBI:29105"/>
    </cofactor>
    <text evidence="6">Binds 2 Zn(2+) ions per subunit.</text>
</comment>
<feature type="binding site" evidence="6">
    <location>
        <position position="310"/>
    </location>
    <ligand>
        <name>substrate</name>
    </ligand>
</feature>
<dbReference type="GO" id="GO:0004151">
    <property type="term" value="F:dihydroorotase activity"/>
    <property type="evidence" value="ECO:0007669"/>
    <property type="project" value="UniProtKB-UniRule"/>
</dbReference>
<dbReference type="eggNOG" id="COG0044">
    <property type="taxonomic scope" value="Bacteria"/>
</dbReference>
<dbReference type="Gene3D" id="2.30.40.10">
    <property type="entry name" value="Urease, subunit C, domain 1"/>
    <property type="match status" value="2"/>
</dbReference>
<keyword evidence="4 6" id="KW-0378">Hydrolase</keyword>
<organism evidence="8 9">
    <name type="scientific">Ignavibacterium album (strain DSM 19864 / JCM 16511 / NBRC 101810 / Mat9-16)</name>
    <dbReference type="NCBI Taxonomy" id="945713"/>
    <lineage>
        <taxon>Bacteria</taxon>
        <taxon>Pseudomonadati</taxon>
        <taxon>Ignavibacteriota</taxon>
        <taxon>Ignavibacteria</taxon>
        <taxon>Ignavibacteriales</taxon>
        <taxon>Ignavibacteriaceae</taxon>
        <taxon>Ignavibacterium</taxon>
    </lineage>
</organism>
<dbReference type="GO" id="GO:0004038">
    <property type="term" value="F:allantoinase activity"/>
    <property type="evidence" value="ECO:0007669"/>
    <property type="project" value="TreeGrafter"/>
</dbReference>
<feature type="active site" evidence="6">
    <location>
        <position position="306"/>
    </location>
</feature>
<dbReference type="RefSeq" id="WP_014561045.1">
    <property type="nucleotide sequence ID" value="NC_017464.1"/>
</dbReference>
<dbReference type="GO" id="GO:0006145">
    <property type="term" value="P:purine nucleobase catabolic process"/>
    <property type="evidence" value="ECO:0007669"/>
    <property type="project" value="TreeGrafter"/>
</dbReference>
<evidence type="ECO:0000256" key="4">
    <source>
        <dbReference type="ARBA" id="ARBA00022801"/>
    </source>
</evidence>
<dbReference type="InterPro" id="IPR024403">
    <property type="entry name" value="DHOase_cat"/>
</dbReference>
<dbReference type="InterPro" id="IPR004722">
    <property type="entry name" value="DHOase"/>
</dbReference>
<keyword evidence="9" id="KW-1185">Reference proteome</keyword>
<dbReference type="Gene3D" id="3.20.20.140">
    <property type="entry name" value="Metal-dependent hydrolases"/>
    <property type="match status" value="1"/>
</dbReference>
<comment type="similarity">
    <text evidence="2 6">Belongs to the metallo-dependent hydrolases superfamily. DHOase family. Class I DHOase subfamily.</text>
</comment>
<dbReference type="HOGENOM" id="CLU_015572_1_0_10"/>
<comment type="catalytic activity">
    <reaction evidence="6">
        <text>(S)-dihydroorotate + H2O = N-carbamoyl-L-aspartate + H(+)</text>
        <dbReference type="Rhea" id="RHEA:24296"/>
        <dbReference type="ChEBI" id="CHEBI:15377"/>
        <dbReference type="ChEBI" id="CHEBI:15378"/>
        <dbReference type="ChEBI" id="CHEBI:30864"/>
        <dbReference type="ChEBI" id="CHEBI:32814"/>
        <dbReference type="EC" id="3.5.2.3"/>
    </reaction>
</comment>
<evidence type="ECO:0000256" key="1">
    <source>
        <dbReference type="ARBA" id="ARBA00002368"/>
    </source>
</evidence>
<dbReference type="SUPFAM" id="SSF51556">
    <property type="entry name" value="Metallo-dependent hydrolases"/>
    <property type="match status" value="1"/>
</dbReference>
<gene>
    <name evidence="6 8" type="primary">pyrC</name>
    <name evidence="8" type="ordered locus">IALB_2191</name>
</gene>
<protein>
    <recommendedName>
        <fullName evidence="6">Dihydroorotase</fullName>
        <shortName evidence="6">DHOase</shortName>
        <ecNumber evidence="6">3.5.2.3</ecNumber>
    </recommendedName>
</protein>
<dbReference type="PANTHER" id="PTHR43668:SF2">
    <property type="entry name" value="ALLANTOINASE"/>
    <property type="match status" value="1"/>
</dbReference>
<dbReference type="PANTHER" id="PTHR43668">
    <property type="entry name" value="ALLANTOINASE"/>
    <property type="match status" value="1"/>
</dbReference>